<dbReference type="RefSeq" id="WP_262138892.1">
    <property type="nucleotide sequence ID" value="NZ_CP106879.1"/>
</dbReference>
<sequence>MALEDMNTADQAAKYLKLTPEKLKRLARAREIGHVKAGRTYLFSREAIQEWVRRNSRDAKPEISNPHGLTDRAWQNIQRGRR</sequence>
<feature type="region of interest" description="Disordered" evidence="1">
    <location>
        <begin position="55"/>
        <end position="82"/>
    </location>
</feature>
<dbReference type="KEGG" id="cpoi:OE229_16230"/>
<dbReference type="Pfam" id="PF12728">
    <property type="entry name" value="HTH_17"/>
    <property type="match status" value="1"/>
</dbReference>
<proteinExistence type="predicted"/>
<dbReference type="GO" id="GO:0003677">
    <property type="term" value="F:DNA binding"/>
    <property type="evidence" value="ECO:0007669"/>
    <property type="project" value="InterPro"/>
</dbReference>
<organism evidence="3 4">
    <name type="scientific">Curtobacterium poinsettiae</name>
    <dbReference type="NCBI Taxonomy" id="159612"/>
    <lineage>
        <taxon>Bacteria</taxon>
        <taxon>Bacillati</taxon>
        <taxon>Actinomycetota</taxon>
        <taxon>Actinomycetes</taxon>
        <taxon>Micrococcales</taxon>
        <taxon>Microbacteriaceae</taxon>
        <taxon>Curtobacterium</taxon>
    </lineage>
</organism>
<gene>
    <name evidence="3" type="ORF">OE229_16230</name>
</gene>
<evidence type="ECO:0000259" key="2">
    <source>
        <dbReference type="Pfam" id="PF12728"/>
    </source>
</evidence>
<evidence type="ECO:0000313" key="3">
    <source>
        <dbReference type="EMBL" id="UYC80641.1"/>
    </source>
</evidence>
<accession>A0A9Q9P6R1</accession>
<name>A0A9Q9P6R1_9MICO</name>
<dbReference type="Proteomes" id="UP001062223">
    <property type="component" value="Chromosome"/>
</dbReference>
<dbReference type="InterPro" id="IPR010093">
    <property type="entry name" value="SinI_DNA-bd"/>
</dbReference>
<evidence type="ECO:0000256" key="1">
    <source>
        <dbReference type="SAM" id="MobiDB-lite"/>
    </source>
</evidence>
<protein>
    <submittedName>
        <fullName evidence="3">Helix-turn-helix domain-containing protein</fullName>
    </submittedName>
</protein>
<reference evidence="3" key="1">
    <citation type="submission" date="2022-09" db="EMBL/GenBank/DDBJ databases">
        <title>Taxonomy of Curtobacterium flaccumfaciens.</title>
        <authorList>
            <person name="Osdaghi E."/>
            <person name="Taghavi S.M."/>
            <person name="Hamidizade M."/>
            <person name="Abachi H."/>
            <person name="Fazliarab A."/>
            <person name="Baeyen S."/>
            <person name="Portier P."/>
            <person name="Van Vaerenbergh J."/>
            <person name="Jacques M.-A."/>
        </authorList>
    </citation>
    <scope>NUCLEOTIDE SEQUENCE</scope>
    <source>
        <strain evidence="3">AGQB46</strain>
    </source>
</reference>
<dbReference type="EMBL" id="CP106879">
    <property type="protein sequence ID" value="UYC80641.1"/>
    <property type="molecule type" value="Genomic_DNA"/>
</dbReference>
<dbReference type="AlphaFoldDB" id="A0A9Q9P6R1"/>
<evidence type="ECO:0000313" key="4">
    <source>
        <dbReference type="Proteomes" id="UP001062223"/>
    </source>
</evidence>
<feature type="domain" description="Helix-turn-helix" evidence="2">
    <location>
        <begin position="8"/>
        <end position="56"/>
    </location>
</feature>
<feature type="compositionally biased region" description="Polar residues" evidence="1">
    <location>
        <begin position="73"/>
        <end position="82"/>
    </location>
</feature>
<dbReference type="InterPro" id="IPR041657">
    <property type="entry name" value="HTH_17"/>
</dbReference>
<dbReference type="NCBIfam" id="TIGR01764">
    <property type="entry name" value="excise"/>
    <property type="match status" value="1"/>
</dbReference>